<dbReference type="GO" id="GO:0009104">
    <property type="term" value="P:lipopolysaccharide catabolic process"/>
    <property type="evidence" value="ECO:0007669"/>
    <property type="project" value="Ensembl"/>
</dbReference>
<evidence type="ECO:0000259" key="4">
    <source>
        <dbReference type="PROSITE" id="PS50015"/>
    </source>
</evidence>
<feature type="domain" description="Saposin B-type" evidence="4">
    <location>
        <begin position="46"/>
        <end position="125"/>
    </location>
</feature>
<dbReference type="GO" id="GO:0050528">
    <property type="term" value="F:acyloxyacyl hydrolase activity"/>
    <property type="evidence" value="ECO:0007669"/>
    <property type="project" value="Ensembl"/>
</dbReference>
<reference evidence="5 6" key="1">
    <citation type="journal article" date="2012" name="Nature">
        <title>The genomic landscape of species divergence in Ficedula flycatchers.</title>
        <authorList>
            <person name="Ellegren H."/>
            <person name="Smeds L."/>
            <person name="Burri R."/>
            <person name="Olason P.I."/>
            <person name="Backstrom N."/>
            <person name="Kawakami T."/>
            <person name="Kunstner A."/>
            <person name="Makinen H."/>
            <person name="Nadachowska-Brzyska K."/>
            <person name="Qvarnstrom A."/>
            <person name="Uebbing S."/>
            <person name="Wolf J.B."/>
        </authorList>
    </citation>
    <scope>NUCLEOTIDE SEQUENCE [LARGE SCALE GENOMIC DNA]</scope>
</reference>
<dbReference type="InterPro" id="IPR011001">
    <property type="entry name" value="Saposin-like"/>
</dbReference>
<dbReference type="GO" id="GO:0005509">
    <property type="term" value="F:calcium ion binding"/>
    <property type="evidence" value="ECO:0007669"/>
    <property type="project" value="Ensembl"/>
</dbReference>
<dbReference type="GO" id="GO:0006631">
    <property type="term" value="P:fatty acid metabolic process"/>
    <property type="evidence" value="ECO:0007669"/>
    <property type="project" value="Ensembl"/>
</dbReference>
<dbReference type="PANTHER" id="PTHR15010:SF0">
    <property type="entry name" value="ACYLOXYACYL HYDROLASE"/>
    <property type="match status" value="1"/>
</dbReference>
<dbReference type="InterPro" id="IPR008139">
    <property type="entry name" value="SaposinB_dom"/>
</dbReference>
<dbReference type="GeneTree" id="ENSGT00390000008427"/>
<feature type="chain" id="PRO_5033003101" evidence="3">
    <location>
        <begin position="27"/>
        <end position="800"/>
    </location>
</feature>
<feature type="signal peptide" evidence="3">
    <location>
        <begin position="1"/>
        <end position="26"/>
    </location>
</feature>
<dbReference type="InterPro" id="IPR036514">
    <property type="entry name" value="SGNH_hydro_sf"/>
</dbReference>
<dbReference type="SUPFAM" id="SSF47862">
    <property type="entry name" value="Saposin"/>
    <property type="match status" value="1"/>
</dbReference>
<proteinExistence type="predicted"/>
<dbReference type="Pfam" id="PF20825">
    <property type="entry name" value="Saposin"/>
    <property type="match status" value="1"/>
</dbReference>
<dbReference type="InterPro" id="IPR048593">
    <property type="entry name" value="AOAH_Saposin_N"/>
</dbReference>
<dbReference type="GO" id="GO:0050728">
    <property type="term" value="P:negative regulation of inflammatory response"/>
    <property type="evidence" value="ECO:0007669"/>
    <property type="project" value="Ensembl"/>
</dbReference>
<evidence type="ECO:0000313" key="6">
    <source>
        <dbReference type="Proteomes" id="UP000016665"/>
    </source>
</evidence>
<feature type="region of interest" description="Disordered" evidence="2">
    <location>
        <begin position="599"/>
        <end position="800"/>
    </location>
</feature>
<gene>
    <name evidence="5" type="primary">AOAH</name>
</gene>
<feature type="compositionally biased region" description="Pro residues" evidence="2">
    <location>
        <begin position="705"/>
        <end position="720"/>
    </location>
</feature>
<evidence type="ECO:0000256" key="1">
    <source>
        <dbReference type="ARBA" id="ARBA00023157"/>
    </source>
</evidence>
<dbReference type="PANTHER" id="PTHR15010">
    <property type="entry name" value="ACYLOXYACYL HYDROLASE"/>
    <property type="match status" value="1"/>
</dbReference>
<dbReference type="InterPro" id="IPR001087">
    <property type="entry name" value="GDSL"/>
</dbReference>
<organism evidence="5 6">
    <name type="scientific">Ficedula albicollis</name>
    <name type="common">Collared flycatcher</name>
    <name type="synonym">Muscicapa albicollis</name>
    <dbReference type="NCBI Taxonomy" id="59894"/>
    <lineage>
        <taxon>Eukaryota</taxon>
        <taxon>Metazoa</taxon>
        <taxon>Chordata</taxon>
        <taxon>Craniata</taxon>
        <taxon>Vertebrata</taxon>
        <taxon>Euteleostomi</taxon>
        <taxon>Archelosauria</taxon>
        <taxon>Archosauria</taxon>
        <taxon>Dinosauria</taxon>
        <taxon>Saurischia</taxon>
        <taxon>Theropoda</taxon>
        <taxon>Coelurosauria</taxon>
        <taxon>Aves</taxon>
        <taxon>Neognathae</taxon>
        <taxon>Neoaves</taxon>
        <taxon>Telluraves</taxon>
        <taxon>Australaves</taxon>
        <taxon>Passeriformes</taxon>
        <taxon>Muscicapidae</taxon>
        <taxon>Ficedula</taxon>
    </lineage>
</organism>
<name>A0A803V3P8_FICAL</name>
<dbReference type="Ensembl" id="ENSFALT00000028626.1">
    <property type="protein sequence ID" value="ENSFALP00000017354.1"/>
    <property type="gene ID" value="ENSFALG00000002810.2"/>
</dbReference>
<accession>A0A803V3P8</accession>
<protein>
    <submittedName>
        <fullName evidence="5">Acyloxyacyl hydrolase</fullName>
    </submittedName>
</protein>
<dbReference type="SMART" id="SM00741">
    <property type="entry name" value="SapB"/>
    <property type="match status" value="1"/>
</dbReference>
<sequence length="800" mass="87986">MKESKQTFLNLFCILWLLLLLKTASSSPPPHGKDPRPPSLPFGLYKGHTCVGCVLVVSVIEQLAQWHNSTVKAAMERLCDYIPEKLQGFCYVLAELYGPHIAELIDREMNADVVCHSLRLCKQDPGQLLCHLYSPPKVGLSVAIRKAKRIMKTSKDLKSVLGFSSVCAFPLLASLCEKIKYVLRNKLPFEDFDGDKFSTFPTLRGYHWRGRDCNDKNTTVYPGRRPDNWDAKSDSNCNGIWGVDPKDGIPYEEKFCKGADSKGVVLLGDSAGAHFHIPPEWMTVTQMSAKSFANLPMAFSDELDWPQFSEITGFLNSTIGGWTDSLYLRLRKRNRCNHRDLQNISQNGGSSGNLLSLIKSLARNQLLDNPAIVIYATIGNDVCNGERDTLAHMTTPKEMLSNVVQALRYLDSHLPNGSHVILTGLVDGRFLWDNLHDRYHPLGQLNKDVTYSQLYSFLDCLQVSPCSGWLTPNETLRNLTSERALQLSNVLKEIARSEKFANFDIFYMDFPLRQTAEEWRKMGGEPWQLIEPVDGFHPSQTYDATFRNAKHREPTALPVCSWDPFHPRWKSYLPDAHERQTPALEKGLSYTNPCANHPCSVLSRQDPTQAGQLQQRRPRQEQGGAGLPASPLCRERGSPHRAAPAAEAPAGAGRGGAASVSPLPRKRVTASPQTPPRARRGSLAGLSREQLSRPEGAAQGAAPFPSHPNKPLPCRGPPGSPTTTARCLPGCAPSPADGTGPGYALTSVNGSIAAPVPPVSARQGRPRATEPPPQPLPGFEFQRPPRAGTTGKGAAPARGL</sequence>
<evidence type="ECO:0000256" key="2">
    <source>
        <dbReference type="SAM" id="MobiDB-lite"/>
    </source>
</evidence>
<evidence type="ECO:0000256" key="3">
    <source>
        <dbReference type="SAM" id="SignalP"/>
    </source>
</evidence>
<dbReference type="Proteomes" id="UP000016665">
    <property type="component" value="Chromosome 2"/>
</dbReference>
<dbReference type="Gene3D" id="3.40.50.1110">
    <property type="entry name" value="SGNH hydrolase"/>
    <property type="match status" value="1"/>
</dbReference>
<dbReference type="PROSITE" id="PS50015">
    <property type="entry name" value="SAP_B"/>
    <property type="match status" value="1"/>
</dbReference>
<dbReference type="CDD" id="cd01826">
    <property type="entry name" value="acyloxyacyl_hydrolase_like"/>
    <property type="match status" value="1"/>
</dbReference>
<keyword evidence="1" id="KW-1015">Disulfide bond</keyword>
<dbReference type="Gene3D" id="1.10.225.10">
    <property type="entry name" value="Saposin-like"/>
    <property type="match status" value="1"/>
</dbReference>
<keyword evidence="6" id="KW-1185">Reference proteome</keyword>
<reference evidence="5" key="3">
    <citation type="submission" date="2025-09" db="UniProtKB">
        <authorList>
            <consortium name="Ensembl"/>
        </authorList>
    </citation>
    <scope>IDENTIFICATION</scope>
</reference>
<feature type="compositionally biased region" description="Polar residues" evidence="2">
    <location>
        <begin position="602"/>
        <end position="615"/>
    </location>
</feature>
<dbReference type="InterPro" id="IPR039676">
    <property type="entry name" value="AOAH"/>
</dbReference>
<reference evidence="5" key="2">
    <citation type="submission" date="2025-08" db="UniProtKB">
        <authorList>
            <consortium name="Ensembl"/>
        </authorList>
    </citation>
    <scope>IDENTIFICATION</scope>
</reference>
<dbReference type="Pfam" id="PF00657">
    <property type="entry name" value="Lipase_GDSL"/>
    <property type="match status" value="1"/>
</dbReference>
<keyword evidence="3" id="KW-0732">Signal</keyword>
<dbReference type="SUPFAM" id="SSF52266">
    <property type="entry name" value="SGNH hydrolase"/>
    <property type="match status" value="1"/>
</dbReference>
<dbReference type="AlphaFoldDB" id="A0A803V3P8"/>
<feature type="compositionally biased region" description="Low complexity" evidence="2">
    <location>
        <begin position="641"/>
        <end position="651"/>
    </location>
</feature>
<evidence type="ECO:0000313" key="5">
    <source>
        <dbReference type="Ensembl" id="ENSFALP00000017354.1"/>
    </source>
</evidence>